<keyword evidence="2" id="KW-1133">Transmembrane helix</keyword>
<reference evidence="3" key="3">
    <citation type="submission" date="2020-06" db="EMBL/GenBank/DDBJ databases">
        <title>Helianthus annuus Genome sequencing and assembly Release 2.</title>
        <authorList>
            <person name="Gouzy J."/>
            <person name="Langlade N."/>
            <person name="Munos S."/>
        </authorList>
    </citation>
    <scope>NUCLEOTIDE SEQUENCE</scope>
    <source>
        <tissue evidence="3">Leaves</tissue>
    </source>
</reference>
<reference evidence="4" key="2">
    <citation type="submission" date="2017-02" db="EMBL/GenBank/DDBJ databases">
        <title>Sunflower complete genome.</title>
        <authorList>
            <person name="Langlade N."/>
            <person name="Munos S."/>
        </authorList>
    </citation>
    <scope>NUCLEOTIDE SEQUENCE [LARGE SCALE GENOMIC DNA]</scope>
    <source>
        <tissue evidence="4">Leaves</tissue>
    </source>
</reference>
<keyword evidence="5" id="KW-1185">Reference proteome</keyword>
<dbReference type="EMBL" id="CM007892">
    <property type="protein sequence ID" value="OTG30862.1"/>
    <property type="molecule type" value="Genomic_DNA"/>
</dbReference>
<dbReference type="Proteomes" id="UP000215914">
    <property type="component" value="Chromosome 3"/>
</dbReference>
<feature type="region of interest" description="Disordered" evidence="1">
    <location>
        <begin position="124"/>
        <end position="156"/>
    </location>
</feature>
<keyword evidence="2" id="KW-0472">Membrane</keyword>
<evidence type="ECO:0000313" key="5">
    <source>
        <dbReference type="Proteomes" id="UP000215914"/>
    </source>
</evidence>
<name>A0A251V7D4_HELAN</name>
<dbReference type="Gramene" id="mRNA:HanXRQr2_Chr03g0108221">
    <property type="protein sequence ID" value="CDS:HanXRQr2_Chr03g0108221.1"/>
    <property type="gene ID" value="HanXRQr2_Chr03g0108221"/>
</dbReference>
<organism evidence="4 5">
    <name type="scientific">Helianthus annuus</name>
    <name type="common">Common sunflower</name>
    <dbReference type="NCBI Taxonomy" id="4232"/>
    <lineage>
        <taxon>Eukaryota</taxon>
        <taxon>Viridiplantae</taxon>
        <taxon>Streptophyta</taxon>
        <taxon>Embryophyta</taxon>
        <taxon>Tracheophyta</taxon>
        <taxon>Spermatophyta</taxon>
        <taxon>Magnoliopsida</taxon>
        <taxon>eudicotyledons</taxon>
        <taxon>Gunneridae</taxon>
        <taxon>Pentapetalae</taxon>
        <taxon>asterids</taxon>
        <taxon>campanulids</taxon>
        <taxon>Asterales</taxon>
        <taxon>Asteraceae</taxon>
        <taxon>Asteroideae</taxon>
        <taxon>Heliantheae alliance</taxon>
        <taxon>Heliantheae</taxon>
        <taxon>Helianthus</taxon>
    </lineage>
</organism>
<reference evidence="3 5" key="1">
    <citation type="journal article" date="2017" name="Nature">
        <title>The sunflower genome provides insights into oil metabolism, flowering and Asterid evolution.</title>
        <authorList>
            <person name="Badouin H."/>
            <person name="Gouzy J."/>
            <person name="Grassa C.J."/>
            <person name="Murat F."/>
            <person name="Staton S.E."/>
            <person name="Cottret L."/>
            <person name="Lelandais-Briere C."/>
            <person name="Owens G.L."/>
            <person name="Carrere S."/>
            <person name="Mayjonade B."/>
            <person name="Legrand L."/>
            <person name="Gill N."/>
            <person name="Kane N.C."/>
            <person name="Bowers J.E."/>
            <person name="Hubner S."/>
            <person name="Bellec A."/>
            <person name="Berard A."/>
            <person name="Berges H."/>
            <person name="Blanchet N."/>
            <person name="Boniface M.C."/>
            <person name="Brunel D."/>
            <person name="Catrice O."/>
            <person name="Chaidir N."/>
            <person name="Claudel C."/>
            <person name="Donnadieu C."/>
            <person name="Faraut T."/>
            <person name="Fievet G."/>
            <person name="Helmstetter N."/>
            <person name="King M."/>
            <person name="Knapp S.J."/>
            <person name="Lai Z."/>
            <person name="Le Paslier M.C."/>
            <person name="Lippi Y."/>
            <person name="Lorenzon L."/>
            <person name="Mandel J.R."/>
            <person name="Marage G."/>
            <person name="Marchand G."/>
            <person name="Marquand E."/>
            <person name="Bret-Mestries E."/>
            <person name="Morien E."/>
            <person name="Nambeesan S."/>
            <person name="Nguyen T."/>
            <person name="Pegot-Espagnet P."/>
            <person name="Pouilly N."/>
            <person name="Raftis F."/>
            <person name="Sallet E."/>
            <person name="Schiex T."/>
            <person name="Thomas J."/>
            <person name="Vandecasteele C."/>
            <person name="Vares D."/>
            <person name="Vear F."/>
            <person name="Vautrin S."/>
            <person name="Crespi M."/>
            <person name="Mangin B."/>
            <person name="Burke J.M."/>
            <person name="Salse J."/>
            <person name="Munos S."/>
            <person name="Vincourt P."/>
            <person name="Rieseberg L.H."/>
            <person name="Langlade N.B."/>
        </authorList>
    </citation>
    <scope>NUCLEOTIDE SEQUENCE [LARGE SCALE GENOMIC DNA]</scope>
    <source>
        <strain evidence="5">cv. SF193</strain>
        <tissue evidence="3">Leaves</tissue>
    </source>
</reference>
<dbReference type="OrthoDB" id="1928179at2759"/>
<feature type="region of interest" description="Disordered" evidence="1">
    <location>
        <begin position="77"/>
        <end position="105"/>
    </location>
</feature>
<protein>
    <submittedName>
        <fullName evidence="4">Uncharacterized protein</fullName>
    </submittedName>
</protein>
<evidence type="ECO:0000313" key="4">
    <source>
        <dbReference type="EMBL" id="OTG30862.1"/>
    </source>
</evidence>
<dbReference type="InParanoid" id="A0A251V7D4"/>
<feature type="compositionally biased region" description="Basic and acidic residues" evidence="1">
    <location>
        <begin position="128"/>
        <end position="139"/>
    </location>
</feature>
<feature type="compositionally biased region" description="Acidic residues" evidence="1">
    <location>
        <begin position="85"/>
        <end position="105"/>
    </location>
</feature>
<dbReference type="EMBL" id="MNCJ02000318">
    <property type="protein sequence ID" value="KAF5814199.1"/>
    <property type="molecule type" value="Genomic_DNA"/>
</dbReference>
<gene>
    <name evidence="4" type="ORF">HannXRQ_Chr03g0069141</name>
    <name evidence="3" type="ORF">HanXRQr2_Chr03g0108221</name>
</gene>
<evidence type="ECO:0000313" key="3">
    <source>
        <dbReference type="EMBL" id="KAF5814199.1"/>
    </source>
</evidence>
<sequence length="257" mass="29213">MSLNMHRYSPVRNPRSKGIKIKHVFRICFLISVCCWFIFQIKRSHYNTKSLESVDSDTEVLLRKNSVDEVVKLGRKDVRPKETAVSEEEEEDDDEEHGVEEEKDDEIDEIEQYKFDDEEMVNETETANEAREEHYKADDASSAVTDQSEGQRLDTNKFIEHESQVNSGVKVRETGFESANVSFGHGRYGSNSTRVVEELETLLKSTNASAVVDPLTILTAEEAETEEDTDEVQHDAIDSTDVIGLEELDNNEDSVAE</sequence>
<dbReference type="PANTHER" id="PTHR33700">
    <property type="entry name" value="MYB-LIKE PROTEIN X"/>
    <property type="match status" value="1"/>
</dbReference>
<accession>A0A251V7D4</accession>
<evidence type="ECO:0000256" key="2">
    <source>
        <dbReference type="SAM" id="Phobius"/>
    </source>
</evidence>
<feature type="transmembrane region" description="Helical" evidence="2">
    <location>
        <begin position="21"/>
        <end position="39"/>
    </location>
</feature>
<proteinExistence type="predicted"/>
<evidence type="ECO:0000256" key="1">
    <source>
        <dbReference type="SAM" id="MobiDB-lite"/>
    </source>
</evidence>
<dbReference type="PANTHER" id="PTHR33700:SF4">
    <property type="entry name" value="MYB-LIKE PROTEIN X"/>
    <property type="match status" value="1"/>
</dbReference>
<dbReference type="AlphaFoldDB" id="A0A251V7D4"/>
<keyword evidence="2" id="KW-0812">Transmembrane</keyword>